<protein>
    <recommendedName>
        <fullName evidence="7">Aerotolerance regulator N-terminal domain-containing protein</fullName>
    </recommendedName>
</protein>
<dbReference type="InterPro" id="IPR013783">
    <property type="entry name" value="Ig-like_fold"/>
</dbReference>
<accession>A0A5C5W7Z3</accession>
<feature type="transmembrane region" description="Helical" evidence="1">
    <location>
        <begin position="115"/>
        <end position="137"/>
    </location>
</feature>
<organism evidence="5 6">
    <name type="scientific">Thalassoglobus neptunius</name>
    <dbReference type="NCBI Taxonomy" id="1938619"/>
    <lineage>
        <taxon>Bacteria</taxon>
        <taxon>Pseudomonadati</taxon>
        <taxon>Planctomycetota</taxon>
        <taxon>Planctomycetia</taxon>
        <taxon>Planctomycetales</taxon>
        <taxon>Planctomycetaceae</taxon>
        <taxon>Thalassoglobus</taxon>
    </lineage>
</organism>
<feature type="domain" description="Aerotolerance regulator N-terminal" evidence="2">
    <location>
        <begin position="60"/>
        <end position="134"/>
    </location>
</feature>
<dbReference type="OrthoDB" id="237862at2"/>
<dbReference type="PANTHER" id="PTHR37464">
    <property type="entry name" value="BLL2463 PROTEIN"/>
    <property type="match status" value="1"/>
</dbReference>
<evidence type="ECO:0000313" key="5">
    <source>
        <dbReference type="EMBL" id="TWT47018.1"/>
    </source>
</evidence>
<dbReference type="InterPro" id="IPR002035">
    <property type="entry name" value="VWF_A"/>
</dbReference>
<dbReference type="Gene3D" id="3.40.50.410">
    <property type="entry name" value="von Willebrand factor, type A domain"/>
    <property type="match status" value="1"/>
</dbReference>
<dbReference type="Gene3D" id="2.60.40.10">
    <property type="entry name" value="Immunoglobulins"/>
    <property type="match status" value="1"/>
</dbReference>
<dbReference type="Gene3D" id="3.40.50.880">
    <property type="match status" value="1"/>
</dbReference>
<dbReference type="InterPro" id="IPR024163">
    <property type="entry name" value="Aerotolerance_reg_N"/>
</dbReference>
<dbReference type="InterPro" id="IPR011635">
    <property type="entry name" value="CARDB"/>
</dbReference>
<dbReference type="EMBL" id="SIHI01000026">
    <property type="protein sequence ID" value="TWT47018.1"/>
    <property type="molecule type" value="Genomic_DNA"/>
</dbReference>
<evidence type="ECO:0008006" key="7">
    <source>
        <dbReference type="Google" id="ProtNLM"/>
    </source>
</evidence>
<dbReference type="SUPFAM" id="SSF52317">
    <property type="entry name" value="Class I glutamine amidotransferase-like"/>
    <property type="match status" value="1"/>
</dbReference>
<dbReference type="Proteomes" id="UP000317243">
    <property type="component" value="Unassembled WGS sequence"/>
</dbReference>
<dbReference type="SUPFAM" id="SSF53300">
    <property type="entry name" value="vWA-like"/>
    <property type="match status" value="1"/>
</dbReference>
<dbReference type="Pfam" id="PF13519">
    <property type="entry name" value="VWA_2"/>
    <property type="match status" value="1"/>
</dbReference>
<keyword evidence="6" id="KW-1185">Reference proteome</keyword>
<dbReference type="Pfam" id="PF07584">
    <property type="entry name" value="BatA"/>
    <property type="match status" value="1"/>
</dbReference>
<keyword evidence="1" id="KW-0472">Membrane</keyword>
<dbReference type="InterPro" id="IPR036465">
    <property type="entry name" value="vWFA_dom_sf"/>
</dbReference>
<gene>
    <name evidence="5" type="ORF">KOR42_42860</name>
</gene>
<evidence type="ECO:0000259" key="4">
    <source>
        <dbReference type="Pfam" id="PF13519"/>
    </source>
</evidence>
<sequence length="807" mass="89599">MMILSPLFQQVPQVEPKRKVEFSLQNRKTHLTRSTTIRVSQSHRSWKDCSHLMSSWILQHFLNPSFFWAGMALVSAPIIIHLINRMRFKRVRFAAMDFLLASQKRNQRRVLIEQLLLLLLRILLILAIVALLARMILDPSQLSLFQGAKSHHVVVLDDSLSMQQRTAEGTVFDTAKEVVRRLVAEGADSPQSQIFTLVRMSAPATTLSGLSEVQLNSDLLVELTDRLDAIKCTHQVAEPDRALDSVLERLTADRSAVRHVHVISDFRELNWIESKSAIASLKALETADTNVNLVKCVEDSTENLTVTQLGGKVEVAAAGVPVTLEATIQNQGVRTASDVRADVFLDGTRTPRTIDFQDIAAGEQTSRRFDVVFETAEHHRVDLRIRDDALEPDNFRFLTVDVPQEIPVLIVDGSPGTEQALYVADALAADTSVTGFSVDVQTPDDLRRTPLENFDLIYLINVPEIAPDALIALTDYVSNGGGLVWYLGDAIRPAFYNEKLFQPEASLFPVRIEIAPREFNRDDNGSVAHPDLVPVESPLFQLLTDAEVPILDLVFVNLYFPLAPASSDLPNMASDVSVLARLNNDAPVFLEHRFGRGNVVTCLTSAGPLVNPQGTVWTNWANGPASFSFAVFQLELAKHVIRKDRSLPALQSGQPIEFKLNQAFYQPDVEVLSPSDQIDRIQATPPAQEDNDASSSEPDGTLFNVIYRNTDEPGIYSFGLSTQQPGREERLYAVNVPPSEGALAIAETDALKNELGLDSTIQIHSVGTYDWILNESPGSEIRWLLLLLIPLLCIVEQFLASRLSYVE</sequence>
<evidence type="ECO:0000259" key="3">
    <source>
        <dbReference type="Pfam" id="PF07705"/>
    </source>
</evidence>
<dbReference type="InterPro" id="IPR029062">
    <property type="entry name" value="Class_I_gatase-like"/>
</dbReference>
<reference evidence="5 6" key="1">
    <citation type="submission" date="2019-02" db="EMBL/GenBank/DDBJ databases">
        <title>Deep-cultivation of Planctomycetes and their phenomic and genomic characterization uncovers novel biology.</title>
        <authorList>
            <person name="Wiegand S."/>
            <person name="Jogler M."/>
            <person name="Boedeker C."/>
            <person name="Pinto D."/>
            <person name="Vollmers J."/>
            <person name="Rivas-Marin E."/>
            <person name="Kohn T."/>
            <person name="Peeters S.H."/>
            <person name="Heuer A."/>
            <person name="Rast P."/>
            <person name="Oberbeckmann S."/>
            <person name="Bunk B."/>
            <person name="Jeske O."/>
            <person name="Meyerdierks A."/>
            <person name="Storesund J.E."/>
            <person name="Kallscheuer N."/>
            <person name="Luecker S."/>
            <person name="Lage O.M."/>
            <person name="Pohl T."/>
            <person name="Merkel B.J."/>
            <person name="Hornburger P."/>
            <person name="Mueller R.-W."/>
            <person name="Bruemmer F."/>
            <person name="Labrenz M."/>
            <person name="Spormann A.M."/>
            <person name="Op Den Camp H."/>
            <person name="Overmann J."/>
            <person name="Amann R."/>
            <person name="Jetten M.S.M."/>
            <person name="Mascher T."/>
            <person name="Medema M.H."/>
            <person name="Devos D.P."/>
            <person name="Kaster A.-K."/>
            <person name="Ovreas L."/>
            <person name="Rohde M."/>
            <person name="Galperin M.Y."/>
            <person name="Jogler C."/>
        </authorList>
    </citation>
    <scope>NUCLEOTIDE SEQUENCE [LARGE SCALE GENOMIC DNA]</scope>
    <source>
        <strain evidence="5 6">KOR42</strain>
    </source>
</reference>
<dbReference type="PANTHER" id="PTHR37464:SF1">
    <property type="entry name" value="BLL2463 PROTEIN"/>
    <property type="match status" value="1"/>
</dbReference>
<name>A0A5C5W7Z3_9PLAN</name>
<evidence type="ECO:0000259" key="2">
    <source>
        <dbReference type="Pfam" id="PF07584"/>
    </source>
</evidence>
<dbReference type="NCBIfam" id="TIGR02226">
    <property type="entry name" value="two_anch"/>
    <property type="match status" value="1"/>
</dbReference>
<feature type="domain" description="VWFA" evidence="4">
    <location>
        <begin position="153"/>
        <end position="266"/>
    </location>
</feature>
<evidence type="ECO:0000313" key="6">
    <source>
        <dbReference type="Proteomes" id="UP000317243"/>
    </source>
</evidence>
<evidence type="ECO:0000256" key="1">
    <source>
        <dbReference type="SAM" id="Phobius"/>
    </source>
</evidence>
<dbReference type="Pfam" id="PF07705">
    <property type="entry name" value="CARDB"/>
    <property type="match status" value="1"/>
</dbReference>
<feature type="transmembrane region" description="Helical" evidence="1">
    <location>
        <begin position="65"/>
        <end position="83"/>
    </location>
</feature>
<comment type="caution">
    <text evidence="5">The sequence shown here is derived from an EMBL/GenBank/DDBJ whole genome shotgun (WGS) entry which is preliminary data.</text>
</comment>
<dbReference type="InterPro" id="IPR011933">
    <property type="entry name" value="Double_TM_dom"/>
</dbReference>
<dbReference type="CDD" id="cd03143">
    <property type="entry name" value="A4_beta-galactosidase_middle_domain"/>
    <property type="match status" value="1"/>
</dbReference>
<keyword evidence="1" id="KW-0812">Transmembrane</keyword>
<keyword evidence="1" id="KW-1133">Transmembrane helix</keyword>
<proteinExistence type="predicted"/>
<feature type="domain" description="CARDB" evidence="3">
    <location>
        <begin position="303"/>
        <end position="383"/>
    </location>
</feature>
<dbReference type="AlphaFoldDB" id="A0A5C5W7Z3"/>